<reference evidence="8" key="1">
    <citation type="submission" date="2022-07" db="EMBL/GenBank/DDBJ databases">
        <title>Parvularcula maris sp. nov., an algicidal bacterium isolated from seawater.</title>
        <authorList>
            <person name="Li F."/>
        </authorList>
    </citation>
    <scope>NUCLEOTIDE SEQUENCE</scope>
    <source>
        <strain evidence="8">BGMRC 0090</strain>
    </source>
</reference>
<evidence type="ECO:0000313" key="9">
    <source>
        <dbReference type="Proteomes" id="UP001142610"/>
    </source>
</evidence>
<accession>A0A9X2L9P0</accession>
<keyword evidence="5" id="KW-0460">Magnesium</keyword>
<evidence type="ECO:0000313" key="8">
    <source>
        <dbReference type="EMBL" id="MCQ8185622.1"/>
    </source>
</evidence>
<dbReference type="PROSITE" id="PS51462">
    <property type="entry name" value="NUDIX"/>
    <property type="match status" value="1"/>
</dbReference>
<dbReference type="RefSeq" id="WP_256619511.1">
    <property type="nucleotide sequence ID" value="NZ_JANIBC010000006.1"/>
</dbReference>
<dbReference type="Pfam" id="PF00293">
    <property type="entry name" value="NUDIX"/>
    <property type="match status" value="1"/>
</dbReference>
<dbReference type="InterPro" id="IPR000086">
    <property type="entry name" value="NUDIX_hydrolase_dom"/>
</dbReference>
<evidence type="ECO:0000256" key="1">
    <source>
        <dbReference type="ARBA" id="ARBA00001936"/>
    </source>
</evidence>
<dbReference type="EMBL" id="JANIBC010000006">
    <property type="protein sequence ID" value="MCQ8185622.1"/>
    <property type="molecule type" value="Genomic_DNA"/>
</dbReference>
<comment type="cofactor">
    <cofactor evidence="1">
        <name>Mn(2+)</name>
        <dbReference type="ChEBI" id="CHEBI:29035"/>
    </cofactor>
</comment>
<dbReference type="AlphaFoldDB" id="A0A9X2L9P0"/>
<dbReference type="Proteomes" id="UP001142610">
    <property type="component" value="Unassembled WGS sequence"/>
</dbReference>
<dbReference type="GO" id="GO:0046872">
    <property type="term" value="F:metal ion binding"/>
    <property type="evidence" value="ECO:0007669"/>
    <property type="project" value="UniProtKB-KW"/>
</dbReference>
<gene>
    <name evidence="8" type="ORF">NOG11_09450</name>
</gene>
<protein>
    <submittedName>
        <fullName evidence="8">CoA pyrophosphatase</fullName>
    </submittedName>
</protein>
<evidence type="ECO:0000256" key="6">
    <source>
        <dbReference type="ARBA" id="ARBA00023211"/>
    </source>
</evidence>
<evidence type="ECO:0000256" key="3">
    <source>
        <dbReference type="ARBA" id="ARBA00022723"/>
    </source>
</evidence>
<dbReference type="SUPFAM" id="SSF55811">
    <property type="entry name" value="Nudix"/>
    <property type="match status" value="1"/>
</dbReference>
<evidence type="ECO:0000259" key="7">
    <source>
        <dbReference type="PROSITE" id="PS51462"/>
    </source>
</evidence>
<dbReference type="Gene3D" id="3.90.79.10">
    <property type="entry name" value="Nucleoside Triphosphate Pyrophosphohydrolase"/>
    <property type="match status" value="1"/>
</dbReference>
<sequence>MSSALLAQLEASLRTKDASRERFLFRELNPGLPHTPILNKPPSKPRPAAVLIGVRMSDEPTVILTLRAPTMPSHAGQIALPGGMPSEGDDGFVGTAIREAEEEVGLSPSAVRVLGSYGPHHGGLGYVVTPVLAAVRGDADVVADPREVADVFEVPLASLLDLSGHVTENRQFKEVTYQMYAVPSLDTAGRHWNIWGLTAGILRTMAECMDEVA</sequence>
<comment type="caution">
    <text evidence="8">The sequence shown here is derived from an EMBL/GenBank/DDBJ whole genome shotgun (WGS) entry which is preliminary data.</text>
</comment>
<feature type="domain" description="Nudix hydrolase" evidence="7">
    <location>
        <begin position="43"/>
        <end position="180"/>
    </location>
</feature>
<dbReference type="InterPro" id="IPR045121">
    <property type="entry name" value="CoAse"/>
</dbReference>
<keyword evidence="3" id="KW-0479">Metal-binding</keyword>
<evidence type="ECO:0000256" key="5">
    <source>
        <dbReference type="ARBA" id="ARBA00022842"/>
    </source>
</evidence>
<dbReference type="PANTHER" id="PTHR12992">
    <property type="entry name" value="NUDIX HYDROLASE"/>
    <property type="match status" value="1"/>
</dbReference>
<dbReference type="GO" id="GO:0010945">
    <property type="term" value="F:coenzyme A diphosphatase activity"/>
    <property type="evidence" value="ECO:0007669"/>
    <property type="project" value="InterPro"/>
</dbReference>
<keyword evidence="6" id="KW-0464">Manganese</keyword>
<name>A0A9X2L9P0_9PROT</name>
<evidence type="ECO:0000256" key="4">
    <source>
        <dbReference type="ARBA" id="ARBA00022801"/>
    </source>
</evidence>
<keyword evidence="4" id="KW-0378">Hydrolase</keyword>
<comment type="cofactor">
    <cofactor evidence="2">
        <name>Mg(2+)</name>
        <dbReference type="ChEBI" id="CHEBI:18420"/>
    </cofactor>
</comment>
<keyword evidence="9" id="KW-1185">Reference proteome</keyword>
<evidence type="ECO:0000256" key="2">
    <source>
        <dbReference type="ARBA" id="ARBA00001946"/>
    </source>
</evidence>
<dbReference type="CDD" id="cd03426">
    <property type="entry name" value="NUDIX_CoAse_Nudt7"/>
    <property type="match status" value="1"/>
</dbReference>
<proteinExistence type="predicted"/>
<dbReference type="PANTHER" id="PTHR12992:SF11">
    <property type="entry name" value="MITOCHONDRIAL COENZYME A DIPHOSPHATASE NUDT8"/>
    <property type="match status" value="1"/>
</dbReference>
<organism evidence="8 9">
    <name type="scientific">Parvularcula maris</name>
    <dbReference type="NCBI Taxonomy" id="2965077"/>
    <lineage>
        <taxon>Bacteria</taxon>
        <taxon>Pseudomonadati</taxon>
        <taxon>Pseudomonadota</taxon>
        <taxon>Alphaproteobacteria</taxon>
        <taxon>Parvularculales</taxon>
        <taxon>Parvularculaceae</taxon>
        <taxon>Parvularcula</taxon>
    </lineage>
</organism>
<dbReference type="InterPro" id="IPR015797">
    <property type="entry name" value="NUDIX_hydrolase-like_dom_sf"/>
</dbReference>